<evidence type="ECO:0000313" key="4">
    <source>
        <dbReference type="EMBL" id="KGQ29975.1"/>
    </source>
</evidence>
<evidence type="ECO:0000259" key="2">
    <source>
        <dbReference type="Pfam" id="PF05658"/>
    </source>
</evidence>
<dbReference type="RefSeq" id="WP_156962343.1">
    <property type="nucleotide sequence ID" value="NZ_JPXY01000062.1"/>
</dbReference>
<dbReference type="Pfam" id="PF05662">
    <property type="entry name" value="YadA_stalk"/>
    <property type="match status" value="1"/>
</dbReference>
<dbReference type="Gene3D" id="1.20.5.170">
    <property type="match status" value="1"/>
</dbReference>
<proteinExistence type="predicted"/>
<keyword evidence="5" id="KW-1185">Reference proteome</keyword>
<dbReference type="EMBL" id="JPXY01000062">
    <property type="protein sequence ID" value="KGQ29975.1"/>
    <property type="molecule type" value="Genomic_DNA"/>
</dbReference>
<dbReference type="SUPFAM" id="SSF101967">
    <property type="entry name" value="Adhesin YadA, collagen-binding domain"/>
    <property type="match status" value="2"/>
</dbReference>
<name>A0A0A2XH43_9PAST</name>
<dbReference type="InterPro" id="IPR008635">
    <property type="entry name" value="Coiled_stalk_dom"/>
</dbReference>
<feature type="region of interest" description="Disordered" evidence="1">
    <location>
        <begin position="698"/>
        <end position="721"/>
    </location>
</feature>
<comment type="caution">
    <text evidence="4">The sequence shown here is derived from an EMBL/GenBank/DDBJ whole genome shotgun (WGS) entry which is preliminary data.</text>
</comment>
<feature type="non-terminal residue" evidence="4">
    <location>
        <position position="771"/>
    </location>
</feature>
<dbReference type="AlphaFoldDB" id="A0A0A2XH43"/>
<feature type="domain" description="Trimeric autotransporter adhesin YadA-like stalk" evidence="3">
    <location>
        <begin position="385"/>
        <end position="427"/>
    </location>
</feature>
<reference evidence="4 5" key="1">
    <citation type="submission" date="2014-08" db="EMBL/GenBank/DDBJ databases">
        <title>Chaperone-usher fimbriae in a diverse selection of Gallibacterium genomes.</title>
        <authorList>
            <person name="Kudirkiene E."/>
            <person name="Bager R.J."/>
            <person name="Johnson T.J."/>
            <person name="Bojesen A.M."/>
        </authorList>
    </citation>
    <scope>NUCLEOTIDE SEQUENCE [LARGE SCALE GENOMIC DNA]</scope>
    <source>
        <strain evidence="4 5">CCM5976</strain>
    </source>
</reference>
<dbReference type="InterPro" id="IPR008640">
    <property type="entry name" value="Adhesin_Head_dom"/>
</dbReference>
<feature type="domain" description="Trimeric autotransporter adhesin YadA-like head" evidence="2">
    <location>
        <begin position="133"/>
        <end position="159"/>
    </location>
</feature>
<accession>A0A0A2XH43</accession>
<dbReference type="InterPro" id="IPR011049">
    <property type="entry name" value="Serralysin-like_metalloprot_C"/>
</dbReference>
<dbReference type="GO" id="GO:0019867">
    <property type="term" value="C:outer membrane"/>
    <property type="evidence" value="ECO:0007669"/>
    <property type="project" value="InterPro"/>
</dbReference>
<evidence type="ECO:0008006" key="6">
    <source>
        <dbReference type="Google" id="ProtNLM"/>
    </source>
</evidence>
<evidence type="ECO:0000259" key="3">
    <source>
        <dbReference type="Pfam" id="PF05662"/>
    </source>
</evidence>
<sequence length="771" mass="78776">MRQGGGQRRSSVAGSIVIGAGETNGDAAYVGKDGQHPAGNNGTVVGRTAIGWSTGDTAYGAFSNAKGSSVLNSNFGLADSFDQIYSKSSGQAFHLITNSNKLSNYNKGDNVALGFKSSAFGLQSVSLGMKSIASGENALSVGAGSVARDSYSVAIGSESKGMGEASVAMGTFSNALGNYQLDLTKFNDINNDGYSTITQPAENSLKYQLIDPTTDRTQSKITTNSASASEDAALGVKAIALGDRSASIGVKTVANGTAALAVGTESVARTNYTIAQGYQAKAWEEEAIAIGKEAKANAQNAIVLGNGSSNQSQNALVLGNEISLPTGNDNSVVIGYQSTVATGNKTRGTTSYTSETIGGLAFGSFSGGSPTSVFSIGPAGGRTLQHVAAGKLSATSMDAVNGSQLYRTNLALSNLATTLVDNLGADNAAVVKTNGDTLGQLSFSNIGGTKKNTVHEAIKKIADSTIKLGGNTGLTNGINRQTSSSFGIKGAANGGITTDASGNDVLISLDQTTKDTLAKVSTLETTVNSGWKIQQGSTDKGDIGAGKKVSFANGDLTTASVVMSADNNTATVKFNVQTTDLDNHETTGAVSVTEENKNKLVSAGDIAKAINKATSSLSSSLAFRGDNNPTVGVDVANDTNTKVDLKKQALKVLGTSSYVTTKATGQTLTIDLDSDLKEKLNNLPDNVNKSLQNINDKIGTAPADAPNAQTSPAGDDGLNGKSLTEQIHALRDGLAGNVVYTNQDGERLVKGSDGKYYVAEKVGDKVQGPNG</sequence>
<organism evidence="4 5">
    <name type="scientific">Gallibacterium genomosp. 2</name>
    <dbReference type="NCBI Taxonomy" id="155517"/>
    <lineage>
        <taxon>Bacteria</taxon>
        <taxon>Pseudomonadati</taxon>
        <taxon>Pseudomonadota</taxon>
        <taxon>Gammaproteobacteria</taxon>
        <taxon>Pasteurellales</taxon>
        <taxon>Pasteurellaceae</taxon>
        <taxon>Gallibacterium</taxon>
    </lineage>
</organism>
<protein>
    <recommendedName>
        <fullName evidence="6">Trimeric autotransporter adhesin YadA-like head domain-containing protein</fullName>
    </recommendedName>
</protein>
<dbReference type="Pfam" id="PF05658">
    <property type="entry name" value="YadA_head"/>
    <property type="match status" value="3"/>
</dbReference>
<feature type="domain" description="Trimeric autotransporter adhesin YadA-like head" evidence="2">
    <location>
        <begin position="286"/>
        <end position="308"/>
    </location>
</feature>
<dbReference type="Proteomes" id="UP000030418">
    <property type="component" value="Unassembled WGS sequence"/>
</dbReference>
<feature type="domain" description="Trimeric autotransporter adhesin YadA-like head" evidence="2">
    <location>
        <begin position="240"/>
        <end position="266"/>
    </location>
</feature>
<gene>
    <name evidence="4" type="ORF">P375_11445</name>
</gene>
<evidence type="ECO:0000313" key="5">
    <source>
        <dbReference type="Proteomes" id="UP000030418"/>
    </source>
</evidence>
<dbReference type="Gene3D" id="2.150.10.10">
    <property type="entry name" value="Serralysin-like metalloprotease, C-terminal"/>
    <property type="match status" value="2"/>
</dbReference>
<evidence type="ECO:0000256" key="1">
    <source>
        <dbReference type="SAM" id="MobiDB-lite"/>
    </source>
</evidence>